<dbReference type="Proteomes" id="UP000245469">
    <property type="component" value="Unassembled WGS sequence"/>
</dbReference>
<feature type="compositionally biased region" description="Basic and acidic residues" evidence="5">
    <location>
        <begin position="324"/>
        <end position="342"/>
    </location>
</feature>
<evidence type="ECO:0000256" key="4">
    <source>
        <dbReference type="HAMAP-Rule" id="MF_00636"/>
    </source>
</evidence>
<dbReference type="InterPro" id="IPR053931">
    <property type="entry name" value="RapZ_C"/>
</dbReference>
<keyword evidence="3 4" id="KW-0342">GTP-binding</keyword>
<reference evidence="8 9" key="1">
    <citation type="submission" date="2018-03" db="EMBL/GenBank/DDBJ databases">
        <title>Genomic Encyclopedia of Archaeal and Bacterial Type Strains, Phase II (KMG-II): from individual species to whole genera.</title>
        <authorList>
            <person name="Goeker M."/>
        </authorList>
    </citation>
    <scope>NUCLEOTIDE SEQUENCE [LARGE SCALE GENOMIC DNA]</scope>
    <source>
        <strain evidence="8 9">DSM 44889</strain>
    </source>
</reference>
<organism evidence="8 9">
    <name type="scientific">Quadrisphaera granulorum</name>
    <dbReference type="NCBI Taxonomy" id="317664"/>
    <lineage>
        <taxon>Bacteria</taxon>
        <taxon>Bacillati</taxon>
        <taxon>Actinomycetota</taxon>
        <taxon>Actinomycetes</taxon>
        <taxon>Kineosporiales</taxon>
        <taxon>Kineosporiaceae</taxon>
        <taxon>Quadrisphaera</taxon>
    </lineage>
</organism>
<dbReference type="RefSeq" id="WP_109775541.1">
    <property type="nucleotide sequence ID" value="NZ_QGDQ01000022.1"/>
</dbReference>
<dbReference type="Pfam" id="PF22740">
    <property type="entry name" value="PapZ_C"/>
    <property type="match status" value="1"/>
</dbReference>
<feature type="region of interest" description="Disordered" evidence="5">
    <location>
        <begin position="1"/>
        <end position="43"/>
    </location>
</feature>
<sequence length="342" mass="37110">MGQDECVSAPPQHPQPQDDDQAESSHSESSRADGNQSPPEGEHDLLVITGLSGAGRSTTAHVLEDLGWYVVDNLPPQMLGPLAQLAAQASDPVPKVAVVLDVRGRGFSADLAAALAAVRVRRSILFLEASDAALVRRFESVRRPHPLQEEGRILDGIETERELLRDLRAAADVVIDTSDLNVHQLAASITRAFGEAEATRLRLTLLSFGFKYGLPTDADHVVDVRFLPNPHWIPELRPLTGRDEPVSSFVLGQDGAEDFLTRYAAALQPVIDGYQREHRRYATVAIGCTGGKHRSVAMTEALAARLEALAEERTSSSSSSSSGGEEHHRPVLRVAHRDLGRE</sequence>
<dbReference type="EMBL" id="QGDQ01000022">
    <property type="protein sequence ID" value="PWJ50646.1"/>
    <property type="molecule type" value="Genomic_DNA"/>
</dbReference>
<evidence type="ECO:0000256" key="2">
    <source>
        <dbReference type="ARBA" id="ARBA00022840"/>
    </source>
</evidence>
<feature type="binding site" evidence="4">
    <location>
        <begin position="50"/>
        <end position="57"/>
    </location>
    <ligand>
        <name>ATP</name>
        <dbReference type="ChEBI" id="CHEBI:30616"/>
    </ligand>
</feature>
<dbReference type="AlphaFoldDB" id="A0A315ZY93"/>
<keyword evidence="1 4" id="KW-0547">Nucleotide-binding</keyword>
<dbReference type="PANTHER" id="PTHR30448">
    <property type="entry name" value="RNASE ADAPTER PROTEIN RAPZ"/>
    <property type="match status" value="1"/>
</dbReference>
<feature type="domain" description="RapZ-like N-terminal" evidence="6">
    <location>
        <begin position="44"/>
        <end position="194"/>
    </location>
</feature>
<gene>
    <name evidence="8" type="ORF">BXY45_12221</name>
</gene>
<feature type="domain" description="RapZ C-terminal" evidence="7">
    <location>
        <begin position="202"/>
        <end position="309"/>
    </location>
</feature>
<comment type="caution">
    <text evidence="8">The sequence shown here is derived from an EMBL/GenBank/DDBJ whole genome shotgun (WGS) entry which is preliminary data.</text>
</comment>
<keyword evidence="9" id="KW-1185">Reference proteome</keyword>
<feature type="region of interest" description="Disordered" evidence="5">
    <location>
        <begin position="309"/>
        <end position="342"/>
    </location>
</feature>
<dbReference type="Gene3D" id="3.40.50.300">
    <property type="entry name" value="P-loop containing nucleotide triphosphate hydrolases"/>
    <property type="match status" value="1"/>
</dbReference>
<dbReference type="InterPro" id="IPR053930">
    <property type="entry name" value="RapZ-like_N"/>
</dbReference>
<accession>A0A315ZY93</accession>
<dbReference type="NCBIfam" id="NF003828">
    <property type="entry name" value="PRK05416.1"/>
    <property type="match status" value="1"/>
</dbReference>
<dbReference type="PANTHER" id="PTHR30448:SF0">
    <property type="entry name" value="RNASE ADAPTER PROTEIN RAPZ"/>
    <property type="match status" value="1"/>
</dbReference>
<dbReference type="GO" id="GO:0005524">
    <property type="term" value="F:ATP binding"/>
    <property type="evidence" value="ECO:0007669"/>
    <property type="project" value="UniProtKB-UniRule"/>
</dbReference>
<proteinExistence type="inferred from homology"/>
<dbReference type="InterPro" id="IPR027417">
    <property type="entry name" value="P-loop_NTPase"/>
</dbReference>
<dbReference type="GO" id="GO:0005525">
    <property type="term" value="F:GTP binding"/>
    <property type="evidence" value="ECO:0007669"/>
    <property type="project" value="UniProtKB-UniRule"/>
</dbReference>
<feature type="binding site" evidence="4">
    <location>
        <begin position="101"/>
        <end position="104"/>
    </location>
    <ligand>
        <name>GTP</name>
        <dbReference type="ChEBI" id="CHEBI:37565"/>
    </ligand>
</feature>
<dbReference type="SUPFAM" id="SSF52540">
    <property type="entry name" value="P-loop containing nucleoside triphosphate hydrolases"/>
    <property type="match status" value="1"/>
</dbReference>
<name>A0A315ZY93_9ACTN</name>
<keyword evidence="2 4" id="KW-0067">ATP-binding</keyword>
<evidence type="ECO:0000259" key="6">
    <source>
        <dbReference type="Pfam" id="PF03668"/>
    </source>
</evidence>
<evidence type="ECO:0000256" key="3">
    <source>
        <dbReference type="ARBA" id="ARBA00023134"/>
    </source>
</evidence>
<evidence type="ECO:0000256" key="5">
    <source>
        <dbReference type="SAM" id="MobiDB-lite"/>
    </source>
</evidence>
<dbReference type="Pfam" id="PF03668">
    <property type="entry name" value="RapZ-like_N"/>
    <property type="match status" value="1"/>
</dbReference>
<evidence type="ECO:0000313" key="8">
    <source>
        <dbReference type="EMBL" id="PWJ50646.1"/>
    </source>
</evidence>
<evidence type="ECO:0000259" key="7">
    <source>
        <dbReference type="Pfam" id="PF22740"/>
    </source>
</evidence>
<dbReference type="OrthoDB" id="9784461at2"/>
<dbReference type="HAMAP" id="MF_00636">
    <property type="entry name" value="RapZ_like"/>
    <property type="match status" value="1"/>
</dbReference>
<protein>
    <submittedName>
        <fullName evidence="8">UPF0042 nucleotide-binding protein</fullName>
    </submittedName>
</protein>
<dbReference type="InterPro" id="IPR005337">
    <property type="entry name" value="RapZ-like"/>
</dbReference>
<evidence type="ECO:0000256" key="1">
    <source>
        <dbReference type="ARBA" id="ARBA00022741"/>
    </source>
</evidence>
<evidence type="ECO:0000313" key="9">
    <source>
        <dbReference type="Proteomes" id="UP000245469"/>
    </source>
</evidence>